<evidence type="ECO:0000256" key="1">
    <source>
        <dbReference type="PROSITE-ProRule" id="PRU00339"/>
    </source>
</evidence>
<dbReference type="Pfam" id="PF16068">
    <property type="entry name" value="DUF4810"/>
    <property type="match status" value="1"/>
</dbReference>
<organism evidence="2 3">
    <name type="scientific">Catenovulum sediminis</name>
    <dbReference type="NCBI Taxonomy" id="1740262"/>
    <lineage>
        <taxon>Bacteria</taxon>
        <taxon>Pseudomonadati</taxon>
        <taxon>Pseudomonadota</taxon>
        <taxon>Gammaproteobacteria</taxon>
        <taxon>Alteromonadales</taxon>
        <taxon>Alteromonadaceae</taxon>
        <taxon>Catenovulum</taxon>
    </lineage>
</organism>
<dbReference type="Proteomes" id="UP001467690">
    <property type="component" value="Unassembled WGS sequence"/>
</dbReference>
<comment type="caution">
    <text evidence="2">The sequence shown here is derived from an EMBL/GenBank/DDBJ whole genome shotgun (WGS) entry which is preliminary data.</text>
</comment>
<feature type="repeat" description="TPR" evidence="1">
    <location>
        <begin position="75"/>
        <end position="108"/>
    </location>
</feature>
<dbReference type="PIRSF" id="PIRSF020555">
    <property type="entry name" value="UCP020555"/>
    <property type="match status" value="1"/>
</dbReference>
<evidence type="ECO:0000313" key="3">
    <source>
        <dbReference type="Proteomes" id="UP001467690"/>
    </source>
</evidence>
<keyword evidence="3" id="KW-1185">Reference proteome</keyword>
<name>A0ABV1RK53_9ALTE</name>
<evidence type="ECO:0000313" key="2">
    <source>
        <dbReference type="EMBL" id="MER2493315.1"/>
    </source>
</evidence>
<reference evidence="2 3" key="1">
    <citation type="submission" date="2024-06" db="EMBL/GenBank/DDBJ databases">
        <authorList>
            <person name="Chen R.Y."/>
        </authorList>
    </citation>
    <scope>NUCLEOTIDE SEQUENCE [LARGE SCALE GENOMIC DNA]</scope>
    <source>
        <strain evidence="2 3">D2</strain>
    </source>
</reference>
<dbReference type="RefSeq" id="WP_143870570.1">
    <property type="nucleotide sequence ID" value="NZ_CP041660.1"/>
</dbReference>
<dbReference type="PROSITE" id="PS50005">
    <property type="entry name" value="TPR"/>
    <property type="match status" value="1"/>
</dbReference>
<keyword evidence="1" id="KW-0802">TPR repeat</keyword>
<gene>
    <name evidence="2" type="ORF">ABS311_15655</name>
</gene>
<protein>
    <submittedName>
        <fullName evidence="2">DUF4810 domain-containing protein</fullName>
    </submittedName>
</protein>
<proteinExistence type="predicted"/>
<dbReference type="EMBL" id="JBELOE010000259">
    <property type="protein sequence ID" value="MER2493315.1"/>
    <property type="molecule type" value="Genomic_DNA"/>
</dbReference>
<dbReference type="InterPro" id="IPR014508">
    <property type="entry name" value="UCP020555_TPR-like"/>
</dbReference>
<accession>A0ABV1RK53</accession>
<dbReference type="InterPro" id="IPR019734">
    <property type="entry name" value="TPR_rpt"/>
</dbReference>
<dbReference type="PROSITE" id="PS51257">
    <property type="entry name" value="PROKAR_LIPOPROTEIN"/>
    <property type="match status" value="1"/>
</dbReference>
<sequence length="128" mass="14034">MSIYKSKAALCCLFVIVILLSGCAVKDNRMYHWGSYENVIYAHHLKADETPPQLQIETLTMEIDKASANGKPVAPGIYAHLGMLYASIGDLSSAIDALEREKQAFPESAVLIDGLLNRVKSNNVQTSH</sequence>